<dbReference type="Pfam" id="PF13953">
    <property type="entry name" value="PapC_C"/>
    <property type="match status" value="1"/>
</dbReference>
<gene>
    <name evidence="2" type="primary">htrE_4</name>
    <name evidence="2" type="ORF">ERS008476_03608</name>
</gene>
<dbReference type="InterPro" id="IPR043142">
    <property type="entry name" value="PapC-like_C_sf"/>
</dbReference>
<organism evidence="2 3">
    <name type="scientific">Yersinia intermedia</name>
    <dbReference type="NCBI Taxonomy" id="631"/>
    <lineage>
        <taxon>Bacteria</taxon>
        <taxon>Pseudomonadati</taxon>
        <taxon>Pseudomonadota</taxon>
        <taxon>Gammaproteobacteria</taxon>
        <taxon>Enterobacterales</taxon>
        <taxon>Yersiniaceae</taxon>
        <taxon>Yersinia</taxon>
    </lineage>
</organism>
<dbReference type="GO" id="GO:0009279">
    <property type="term" value="C:cell outer membrane"/>
    <property type="evidence" value="ECO:0007669"/>
    <property type="project" value="TreeGrafter"/>
</dbReference>
<evidence type="ECO:0000313" key="2">
    <source>
        <dbReference type="EMBL" id="CRY56564.1"/>
    </source>
</evidence>
<dbReference type="GO" id="GO:0009297">
    <property type="term" value="P:pilus assembly"/>
    <property type="evidence" value="ECO:0007669"/>
    <property type="project" value="InterPro"/>
</dbReference>
<dbReference type="EMBL" id="CWJI01000014">
    <property type="protein sequence ID" value="CRY56564.1"/>
    <property type="molecule type" value="Genomic_DNA"/>
</dbReference>
<name>A0A0H5LZE8_YERIN</name>
<dbReference type="InterPro" id="IPR025949">
    <property type="entry name" value="PapC-like_C"/>
</dbReference>
<dbReference type="PANTHER" id="PTHR30451">
    <property type="entry name" value="OUTER MEMBRANE USHER PROTEIN"/>
    <property type="match status" value="1"/>
</dbReference>
<dbReference type="RefSeq" id="WP_053010166.1">
    <property type="nucleotide sequence ID" value="NZ_CWJI01000014.1"/>
</dbReference>
<accession>A0A0H5LZE8</accession>
<sequence length="86" mass="9224">MNATYQGQPVSFSADLFDDKGDSVGSVGQGGQLYAREAEDKGQLRVQWGEGSQIQCMVSSMLMPRARNSADSAIQTSNTVCETENS</sequence>
<feature type="domain" description="PapC-like C-terminal" evidence="1">
    <location>
        <begin position="2"/>
        <end position="59"/>
    </location>
</feature>
<evidence type="ECO:0000259" key="1">
    <source>
        <dbReference type="Pfam" id="PF13953"/>
    </source>
</evidence>
<dbReference type="Gene3D" id="2.60.40.2070">
    <property type="match status" value="1"/>
</dbReference>
<protein>
    <submittedName>
        <fullName evidence="2">P pilus assembly protein, porin PapC</fullName>
    </submittedName>
</protein>
<reference evidence="3" key="1">
    <citation type="submission" date="2015-03" db="EMBL/GenBank/DDBJ databases">
        <authorList>
            <consortium name="Pathogen Informatics"/>
        </authorList>
    </citation>
    <scope>NUCLEOTIDE SEQUENCE [LARGE SCALE GENOMIC DNA]</scope>
    <source>
        <strain evidence="3">R148</strain>
    </source>
</reference>
<dbReference type="AlphaFoldDB" id="A0A0H5LZE8"/>
<proteinExistence type="predicted"/>
<dbReference type="InterPro" id="IPR000015">
    <property type="entry name" value="Fimb_usher"/>
</dbReference>
<dbReference type="Proteomes" id="UP000043316">
    <property type="component" value="Unassembled WGS sequence"/>
</dbReference>
<dbReference type="GO" id="GO:0015473">
    <property type="term" value="F:fimbrial usher porin activity"/>
    <property type="evidence" value="ECO:0007669"/>
    <property type="project" value="InterPro"/>
</dbReference>
<dbReference type="PANTHER" id="PTHR30451:SF20">
    <property type="entry name" value="FIMBRIAE USHER"/>
    <property type="match status" value="1"/>
</dbReference>
<evidence type="ECO:0000313" key="3">
    <source>
        <dbReference type="Proteomes" id="UP000043316"/>
    </source>
</evidence>